<protein>
    <submittedName>
        <fullName evidence="2">Uncharacterized protein</fullName>
    </submittedName>
</protein>
<keyword evidence="3" id="KW-1185">Reference proteome</keyword>
<keyword evidence="1" id="KW-0732">Signal</keyword>
<name>A0A5B7DDS2_PORTR</name>
<proteinExistence type="predicted"/>
<dbReference type="AlphaFoldDB" id="A0A5B7DDS2"/>
<evidence type="ECO:0000256" key="1">
    <source>
        <dbReference type="SAM" id="SignalP"/>
    </source>
</evidence>
<evidence type="ECO:0000313" key="2">
    <source>
        <dbReference type="EMBL" id="MPC19404.1"/>
    </source>
</evidence>
<sequence length="60" mass="6483">MVTLGCGCGWLVLLWLLAVVSSNPPKPLTLSKRRKERYVNKPNISTSLTSGSVVVSVGRL</sequence>
<dbReference type="EMBL" id="VSRR010000767">
    <property type="protein sequence ID" value="MPC19404.1"/>
    <property type="molecule type" value="Genomic_DNA"/>
</dbReference>
<feature type="signal peptide" evidence="1">
    <location>
        <begin position="1"/>
        <end position="22"/>
    </location>
</feature>
<dbReference type="Proteomes" id="UP000324222">
    <property type="component" value="Unassembled WGS sequence"/>
</dbReference>
<evidence type="ECO:0000313" key="3">
    <source>
        <dbReference type="Proteomes" id="UP000324222"/>
    </source>
</evidence>
<accession>A0A5B7DDS2</accession>
<organism evidence="2 3">
    <name type="scientific">Portunus trituberculatus</name>
    <name type="common">Swimming crab</name>
    <name type="synonym">Neptunus trituberculatus</name>
    <dbReference type="NCBI Taxonomy" id="210409"/>
    <lineage>
        <taxon>Eukaryota</taxon>
        <taxon>Metazoa</taxon>
        <taxon>Ecdysozoa</taxon>
        <taxon>Arthropoda</taxon>
        <taxon>Crustacea</taxon>
        <taxon>Multicrustacea</taxon>
        <taxon>Malacostraca</taxon>
        <taxon>Eumalacostraca</taxon>
        <taxon>Eucarida</taxon>
        <taxon>Decapoda</taxon>
        <taxon>Pleocyemata</taxon>
        <taxon>Brachyura</taxon>
        <taxon>Eubrachyura</taxon>
        <taxon>Portunoidea</taxon>
        <taxon>Portunidae</taxon>
        <taxon>Portuninae</taxon>
        <taxon>Portunus</taxon>
    </lineage>
</organism>
<comment type="caution">
    <text evidence="2">The sequence shown here is derived from an EMBL/GenBank/DDBJ whole genome shotgun (WGS) entry which is preliminary data.</text>
</comment>
<feature type="chain" id="PRO_5023077822" evidence="1">
    <location>
        <begin position="23"/>
        <end position="60"/>
    </location>
</feature>
<gene>
    <name evidence="2" type="ORF">E2C01_012318</name>
</gene>
<reference evidence="2 3" key="1">
    <citation type="submission" date="2019-05" db="EMBL/GenBank/DDBJ databases">
        <title>Another draft genome of Portunus trituberculatus and its Hox gene families provides insights of decapod evolution.</title>
        <authorList>
            <person name="Jeong J.-H."/>
            <person name="Song I."/>
            <person name="Kim S."/>
            <person name="Choi T."/>
            <person name="Kim D."/>
            <person name="Ryu S."/>
            <person name="Kim W."/>
        </authorList>
    </citation>
    <scope>NUCLEOTIDE SEQUENCE [LARGE SCALE GENOMIC DNA]</scope>
    <source>
        <tissue evidence="2">Muscle</tissue>
    </source>
</reference>